<dbReference type="Proteomes" id="UP000176037">
    <property type="component" value="Unassembled WGS sequence"/>
</dbReference>
<dbReference type="InterPro" id="IPR038592">
    <property type="entry name" value="CheD-like_sf"/>
</dbReference>
<evidence type="ECO:0000256" key="2">
    <source>
        <dbReference type="ARBA" id="ARBA00022801"/>
    </source>
</evidence>
<keyword evidence="1 3" id="KW-0145">Chemotaxis</keyword>
<dbReference type="Pfam" id="PF03975">
    <property type="entry name" value="CheD"/>
    <property type="match status" value="1"/>
</dbReference>
<name>A0A1E8F9S9_9ALTE</name>
<sequence>MANEAQKLYEVPVPYFDPYFQRAAVKLLPGQYYVTTGETMLVTTLGSCVAACVRDTKSGIGGMNHFMLPAVIRDDQHTVKTFTKYGVYAMQTLLETMYNMGANPAHYEAKVFGGGKVLDGFEQCDVGSQNARFIEQFMETHHIPIVARDLYQDYARKVYFLPQSGEVCMKRIRRLNNTTIIDREKQHRSCLSRRVVG</sequence>
<dbReference type="CDD" id="cd16352">
    <property type="entry name" value="CheD"/>
    <property type="match status" value="1"/>
</dbReference>
<dbReference type="EC" id="3.5.1.44" evidence="3"/>
<evidence type="ECO:0000313" key="5">
    <source>
        <dbReference type="Proteomes" id="UP000176037"/>
    </source>
</evidence>
<dbReference type="Gene3D" id="3.30.1330.200">
    <property type="match status" value="1"/>
</dbReference>
<protein>
    <recommendedName>
        <fullName evidence="3">Probable chemoreceptor glutamine deamidase CheD</fullName>
        <ecNumber evidence="3">3.5.1.44</ecNumber>
    </recommendedName>
</protein>
<evidence type="ECO:0000256" key="3">
    <source>
        <dbReference type="HAMAP-Rule" id="MF_01440"/>
    </source>
</evidence>
<dbReference type="InterPro" id="IPR005659">
    <property type="entry name" value="Chemorcpt_Glu_NH3ase_CheD"/>
</dbReference>
<dbReference type="GO" id="GO:0006935">
    <property type="term" value="P:chemotaxis"/>
    <property type="evidence" value="ECO:0007669"/>
    <property type="project" value="UniProtKB-UniRule"/>
</dbReference>
<proteinExistence type="inferred from homology"/>
<evidence type="ECO:0000256" key="1">
    <source>
        <dbReference type="ARBA" id="ARBA00022500"/>
    </source>
</evidence>
<comment type="caution">
    <text evidence="4">The sequence shown here is derived from an EMBL/GenBank/DDBJ whole genome shotgun (WGS) entry which is preliminary data.</text>
</comment>
<dbReference type="STRING" id="1856405.BFC17_05770"/>
<organism evidence="4 5">
    <name type="scientific">Alteromonas lipolytica</name>
    <dbReference type="NCBI Taxonomy" id="1856405"/>
    <lineage>
        <taxon>Bacteria</taxon>
        <taxon>Pseudomonadati</taxon>
        <taxon>Pseudomonadota</taxon>
        <taxon>Gammaproteobacteria</taxon>
        <taxon>Alteromonadales</taxon>
        <taxon>Alteromonadaceae</taxon>
        <taxon>Alteromonas/Salinimonas group</taxon>
        <taxon>Alteromonas</taxon>
    </lineage>
</organism>
<keyword evidence="5" id="KW-1185">Reference proteome</keyword>
<dbReference type="AlphaFoldDB" id="A0A1E8F9S9"/>
<dbReference type="HAMAP" id="MF_01440">
    <property type="entry name" value="CheD"/>
    <property type="match status" value="1"/>
</dbReference>
<dbReference type="RefSeq" id="WP_070178187.1">
    <property type="nucleotide sequence ID" value="NZ_BMJR01000005.1"/>
</dbReference>
<keyword evidence="2 3" id="KW-0378">Hydrolase</keyword>
<dbReference type="PANTHER" id="PTHR35147:SF2">
    <property type="entry name" value="CHEMORECEPTOR GLUTAMINE DEAMIDASE CHED-RELATED"/>
    <property type="match status" value="1"/>
</dbReference>
<dbReference type="EMBL" id="MJIC01000016">
    <property type="protein sequence ID" value="OFI32659.1"/>
    <property type="molecule type" value="Genomic_DNA"/>
</dbReference>
<reference evidence="4 5" key="1">
    <citation type="submission" date="2016-09" db="EMBL/GenBank/DDBJ databases">
        <title>Alteromonas lipolytica, a new species isolated from sea water.</title>
        <authorList>
            <person name="Wu Y.-H."/>
            <person name="Cheng H."/>
            <person name="Xu X.-W."/>
        </authorList>
    </citation>
    <scope>NUCLEOTIDE SEQUENCE [LARGE SCALE GENOMIC DNA]</scope>
    <source>
        <strain evidence="4 5">JW12</strain>
    </source>
</reference>
<dbReference type="PANTHER" id="PTHR35147">
    <property type="entry name" value="CHEMORECEPTOR GLUTAMINE DEAMIDASE CHED-RELATED"/>
    <property type="match status" value="1"/>
</dbReference>
<gene>
    <name evidence="3" type="primary">cheD</name>
    <name evidence="4" type="ORF">BFC17_05770</name>
</gene>
<dbReference type="InterPro" id="IPR011324">
    <property type="entry name" value="Cytotoxic_necrot_fac-like_cat"/>
</dbReference>
<comment type="function">
    <text evidence="3">Probably deamidates glutamine residues to glutamate on methyl-accepting chemotaxis receptors (MCPs), playing an important role in chemotaxis.</text>
</comment>
<dbReference type="OrthoDB" id="9807202at2"/>
<dbReference type="GO" id="GO:0050568">
    <property type="term" value="F:protein-glutamine glutaminase activity"/>
    <property type="evidence" value="ECO:0007669"/>
    <property type="project" value="UniProtKB-UniRule"/>
</dbReference>
<dbReference type="NCBIfam" id="NF010013">
    <property type="entry name" value="PRK13487.1"/>
    <property type="match status" value="1"/>
</dbReference>
<evidence type="ECO:0000313" key="4">
    <source>
        <dbReference type="EMBL" id="OFI32659.1"/>
    </source>
</evidence>
<comment type="similarity">
    <text evidence="3">Belongs to the CheD family.</text>
</comment>
<comment type="catalytic activity">
    <reaction evidence="3">
        <text>L-glutaminyl-[protein] + H2O = L-glutamyl-[protein] + NH4(+)</text>
        <dbReference type="Rhea" id="RHEA:16441"/>
        <dbReference type="Rhea" id="RHEA-COMP:10207"/>
        <dbReference type="Rhea" id="RHEA-COMP:10208"/>
        <dbReference type="ChEBI" id="CHEBI:15377"/>
        <dbReference type="ChEBI" id="CHEBI:28938"/>
        <dbReference type="ChEBI" id="CHEBI:29973"/>
        <dbReference type="ChEBI" id="CHEBI:30011"/>
        <dbReference type="EC" id="3.5.1.44"/>
    </reaction>
</comment>
<accession>A0A1E8F9S9</accession>
<dbReference type="SUPFAM" id="SSF64438">
    <property type="entry name" value="CNF1/YfiH-like putative cysteine hydrolases"/>
    <property type="match status" value="1"/>
</dbReference>